<evidence type="ECO:0000256" key="2">
    <source>
        <dbReference type="ARBA" id="ARBA00022723"/>
    </source>
</evidence>
<reference evidence="6 7" key="1">
    <citation type="journal article" date="2016" name="Int. J. Syst. Evol. Microbiol.">
        <title>Pseudaminobacter manganicus sp. nov., isolated from sludge of a manganese mine.</title>
        <authorList>
            <person name="Li J."/>
            <person name="Huang J."/>
            <person name="Liao S."/>
            <person name="Wang G."/>
        </authorList>
    </citation>
    <scope>NUCLEOTIDE SEQUENCE [LARGE SCALE GENOMIC DNA]</scope>
    <source>
        <strain evidence="6 7">JH-7</strain>
    </source>
</reference>
<dbReference type="InterPro" id="IPR055438">
    <property type="entry name" value="AstE_AspA_cat"/>
</dbReference>
<dbReference type="STRING" id="1873176.BFN67_22845"/>
<keyword evidence="7" id="KW-1185">Reference proteome</keyword>
<dbReference type="SUPFAM" id="SSF53187">
    <property type="entry name" value="Zn-dependent exopeptidases"/>
    <property type="match status" value="1"/>
</dbReference>
<evidence type="ECO:0000256" key="1">
    <source>
        <dbReference type="ARBA" id="ARBA00001947"/>
    </source>
</evidence>
<keyword evidence="3" id="KW-0378">Hydrolase</keyword>
<dbReference type="AlphaFoldDB" id="A0A1V8RLK8"/>
<sequence length="333" mass="35624">MAEVVAGTASGQTRVGQAEIGTFASGMPIMIPVMVARASEPGPTLWLNGAVHGDELNGVLASLDFFHALDGRLLKGTVVVTPICNPVALDARRKRVPQDELDLDQNFPGRAGGSLSQRLAYALFEGIRAQADVVVNFHTMNPYFESEPYAVYKGDASAKVAESDLLGMVACFSPFVACRMITSSAGELPGDNSGALDYQVLNLGKAAIMVELGGGSRQVPAHIEAGRAGLERLAALMGLLPNNGTPFSRSVRRVTKRTHVFSEHGGFFRQHARAGSLLKAGECLGEVQDYAGRLLQRVTYDQDVLIIGIRCDPVVHTGDRIGFIGLEWEEMDA</sequence>
<evidence type="ECO:0000256" key="3">
    <source>
        <dbReference type="ARBA" id="ARBA00022801"/>
    </source>
</evidence>
<dbReference type="GO" id="GO:0016811">
    <property type="term" value="F:hydrolase activity, acting on carbon-nitrogen (but not peptide) bonds, in linear amides"/>
    <property type="evidence" value="ECO:0007669"/>
    <property type="project" value="InterPro"/>
</dbReference>
<feature type="domain" description="Succinylglutamate desuccinylase/Aspartoacylase catalytic" evidence="5">
    <location>
        <begin position="41"/>
        <end position="236"/>
    </location>
</feature>
<dbReference type="GO" id="GO:0046872">
    <property type="term" value="F:metal ion binding"/>
    <property type="evidence" value="ECO:0007669"/>
    <property type="project" value="UniProtKB-KW"/>
</dbReference>
<dbReference type="Gene3D" id="3.40.630.10">
    <property type="entry name" value="Zn peptidases"/>
    <property type="match status" value="1"/>
</dbReference>
<dbReference type="PANTHER" id="PTHR37326:SF1">
    <property type="entry name" value="BLL3975 PROTEIN"/>
    <property type="match status" value="1"/>
</dbReference>
<gene>
    <name evidence="6" type="ORF">BFN67_22845</name>
</gene>
<keyword evidence="2" id="KW-0479">Metal-binding</keyword>
<evidence type="ECO:0000313" key="7">
    <source>
        <dbReference type="Proteomes" id="UP000191905"/>
    </source>
</evidence>
<comment type="caution">
    <text evidence="6">The sequence shown here is derived from an EMBL/GenBank/DDBJ whole genome shotgun (WGS) entry which is preliminary data.</text>
</comment>
<accession>A0A1V8RLK8</accession>
<comment type="cofactor">
    <cofactor evidence="1">
        <name>Zn(2+)</name>
        <dbReference type="ChEBI" id="CHEBI:29105"/>
    </cofactor>
</comment>
<dbReference type="PIRSF" id="PIRSF039012">
    <property type="entry name" value="ASP"/>
    <property type="match status" value="1"/>
</dbReference>
<dbReference type="CDD" id="cd06255">
    <property type="entry name" value="M14_ASTE_ASPA-like"/>
    <property type="match status" value="1"/>
</dbReference>
<evidence type="ECO:0000256" key="4">
    <source>
        <dbReference type="ARBA" id="ARBA00022833"/>
    </source>
</evidence>
<evidence type="ECO:0000313" key="6">
    <source>
        <dbReference type="EMBL" id="OQM74091.1"/>
    </source>
</evidence>
<proteinExistence type="predicted"/>
<dbReference type="PANTHER" id="PTHR37326">
    <property type="entry name" value="BLL3975 PROTEIN"/>
    <property type="match status" value="1"/>
</dbReference>
<dbReference type="Proteomes" id="UP000191905">
    <property type="component" value="Unassembled WGS sequence"/>
</dbReference>
<dbReference type="InterPro" id="IPR043795">
    <property type="entry name" value="N-alpha-Ac-DABA-like"/>
</dbReference>
<evidence type="ECO:0000259" key="5">
    <source>
        <dbReference type="Pfam" id="PF24827"/>
    </source>
</evidence>
<dbReference type="Pfam" id="PF24827">
    <property type="entry name" value="AstE_AspA_cat"/>
    <property type="match status" value="1"/>
</dbReference>
<dbReference type="GO" id="GO:0016788">
    <property type="term" value="F:hydrolase activity, acting on ester bonds"/>
    <property type="evidence" value="ECO:0007669"/>
    <property type="project" value="InterPro"/>
</dbReference>
<dbReference type="EMBL" id="MDET01000041">
    <property type="protein sequence ID" value="OQM74091.1"/>
    <property type="molecule type" value="Genomic_DNA"/>
</dbReference>
<dbReference type="InterPro" id="IPR053138">
    <property type="entry name" value="N-alpha-Ac-DABA_deacetylase"/>
</dbReference>
<keyword evidence="4" id="KW-0862">Zinc</keyword>
<organism evidence="6 7">
    <name type="scientific">Manganibacter manganicus</name>
    <dbReference type="NCBI Taxonomy" id="1873176"/>
    <lineage>
        <taxon>Bacteria</taxon>
        <taxon>Pseudomonadati</taxon>
        <taxon>Pseudomonadota</taxon>
        <taxon>Alphaproteobacteria</taxon>
        <taxon>Hyphomicrobiales</taxon>
        <taxon>Phyllobacteriaceae</taxon>
        <taxon>Manganibacter</taxon>
    </lineage>
</organism>
<protein>
    <recommendedName>
        <fullName evidence="5">Succinylglutamate desuccinylase/Aspartoacylase catalytic domain-containing protein</fullName>
    </recommendedName>
</protein>
<name>A0A1V8RLK8_9HYPH</name>